<evidence type="ECO:0000313" key="3">
    <source>
        <dbReference type="Proteomes" id="UP001338582"/>
    </source>
</evidence>
<evidence type="ECO:0000313" key="2">
    <source>
        <dbReference type="EMBL" id="WPK23878.1"/>
    </source>
</evidence>
<dbReference type="AlphaFoldDB" id="A0AAX4H5Y4"/>
<dbReference type="InterPro" id="IPR024274">
    <property type="entry name" value="APC9"/>
</dbReference>
<organism evidence="2 3">
    <name type="scientific">Australozyma saopauloensis</name>
    <dbReference type="NCBI Taxonomy" id="291208"/>
    <lineage>
        <taxon>Eukaryota</taxon>
        <taxon>Fungi</taxon>
        <taxon>Dikarya</taxon>
        <taxon>Ascomycota</taxon>
        <taxon>Saccharomycotina</taxon>
        <taxon>Pichiomycetes</taxon>
        <taxon>Metschnikowiaceae</taxon>
        <taxon>Australozyma</taxon>
    </lineage>
</organism>
<dbReference type="Pfam" id="PF12856">
    <property type="entry name" value="ANAPC9"/>
    <property type="match status" value="1"/>
</dbReference>
<name>A0AAX4H5Y4_9ASCO</name>
<feature type="region of interest" description="Disordered" evidence="1">
    <location>
        <begin position="59"/>
        <end position="81"/>
    </location>
</feature>
<dbReference type="KEGG" id="asau:88172195"/>
<dbReference type="RefSeq" id="XP_062876263.1">
    <property type="nucleotide sequence ID" value="XM_063020193.1"/>
</dbReference>
<sequence>MTEDANPPKILLPRLRVPSLSFTDISQSNHTNSLRNISSSTSLLSTPSNNIRRVQQINGTKPKDVLSRPRKTGPIIPKGAPSKTAATRKLLNLQELKRSQAVVRPFVLRKPADLSEYDYSVFAHKLDTTGDSQDTESSLRIKESQVRAWESAEKVSANVIFDTETSTGEDVEIFEDYNNSMEINSSDEDASFDGLQSADRERSIVLSIPNYTKGELKILQKHFDALQNCRTKIDIINHEGRERQALAQHREHQRIVHERASSSNSKPLFRRKLQVFRKKEFLHCLFGYSNNINNSYITNNTAYSAFDNVLNATKAYQEDHDETVNLLKMEEDFVALQAEIKDKITSEKSMPKNDAAAPNGGGYESLIETLDLLNMTNSWLTASYDYEMSHHDAQHSKTSDANQDILTYTLAYLKSRVREET</sequence>
<dbReference type="GeneID" id="88172195"/>
<keyword evidence="3" id="KW-1185">Reference proteome</keyword>
<protein>
    <submittedName>
        <fullName evidence="2">Uncharacterized protein</fullName>
    </submittedName>
</protein>
<reference evidence="2 3" key="1">
    <citation type="submission" date="2023-10" db="EMBL/GenBank/DDBJ databases">
        <title>Draft Genome Sequence of Candida saopaulonensis from a very Premature Infant with Sepsis.</title>
        <authorList>
            <person name="Ning Y."/>
            <person name="Dai R."/>
            <person name="Xiao M."/>
            <person name="Xu Y."/>
            <person name="Yan Q."/>
            <person name="Zhang L."/>
        </authorList>
    </citation>
    <scope>NUCLEOTIDE SEQUENCE [LARGE SCALE GENOMIC DNA]</scope>
    <source>
        <strain evidence="2 3">19XY460</strain>
    </source>
</reference>
<dbReference type="GO" id="GO:0005680">
    <property type="term" value="C:anaphase-promoting complex"/>
    <property type="evidence" value="ECO:0007669"/>
    <property type="project" value="InterPro"/>
</dbReference>
<proteinExistence type="predicted"/>
<accession>A0AAX4H5Y4</accession>
<dbReference type="Proteomes" id="UP001338582">
    <property type="component" value="Chromosome 1"/>
</dbReference>
<dbReference type="EMBL" id="CP138894">
    <property type="protein sequence ID" value="WPK23878.1"/>
    <property type="molecule type" value="Genomic_DNA"/>
</dbReference>
<gene>
    <name evidence="2" type="ORF">PUMCH_001128</name>
</gene>
<evidence type="ECO:0000256" key="1">
    <source>
        <dbReference type="SAM" id="MobiDB-lite"/>
    </source>
</evidence>